<feature type="chain" id="PRO_5022942654" evidence="1">
    <location>
        <begin position="17"/>
        <end position="571"/>
    </location>
</feature>
<feature type="domain" description="Peptidase M1 membrane alanine aminopeptidase" evidence="2">
    <location>
        <begin position="327"/>
        <end position="434"/>
    </location>
</feature>
<dbReference type="RefSeq" id="WP_147079993.1">
    <property type="nucleotide sequence ID" value="NZ_VOQR01000001.1"/>
</dbReference>
<dbReference type="SUPFAM" id="SSF63737">
    <property type="entry name" value="Leukotriene A4 hydrolase N-terminal domain"/>
    <property type="match status" value="1"/>
</dbReference>
<dbReference type="GO" id="GO:0005615">
    <property type="term" value="C:extracellular space"/>
    <property type="evidence" value="ECO:0007669"/>
    <property type="project" value="TreeGrafter"/>
</dbReference>
<sequence length="571" mass="62937">MTIRLFLAASTLALIAAAPLPKKGEPAITTQTQRSGGVLTPEQTALGFESADLAFEVLPETQSLNGIATLVFRAKAPIARLPIDLDRNLPVSAIAIDGVPLPASAWTNPEGRLTITLPRPIAAGGRVTVRITYGGTPHVAVRAPWDDGMVWSKTPDGRTWFATTAEGYGCDLFWPCLDFPTGEPGIVTLHITVPKGLKAPSNGVLLGVDTLADGRTRWNWRVKTPNTYAIALNVGPYEEVSGSYKSRFGNSIPMAYWYLRGEKPQADKLFAEFAPTLDFFETMIGPYPFGDEKVGVVETPHKGMEHQTINAYGNEYAKAPEGFDWLFQHEFAHEWFGNQLTAANWDDYWLHEGYGTYMQPLYGEWREGRARYAAMMQTQRALITNRKPITQQRVATEEEVYEADKGGAGLDIYYKGSWMLHTLRGLIGDAAFFDVTRLAVYGRPDPKPGNFKPRFGSAKEYEGFVRKVTGKDYGWFFDVYLRQAALPELVERRVGGTLSLSWTVPGGGNFPMPVDVQVAGKTHVVPMIGGKGSLPVPAGAHIVIDPDAKILRRSVAIEETQAWTARERPTP</sequence>
<name>A0A5C6UBL7_9SPHN</name>
<dbReference type="GO" id="GO:0042277">
    <property type="term" value="F:peptide binding"/>
    <property type="evidence" value="ECO:0007669"/>
    <property type="project" value="TreeGrafter"/>
</dbReference>
<proteinExistence type="predicted"/>
<gene>
    <name evidence="3" type="ORF">FSB78_03475</name>
</gene>
<dbReference type="GO" id="GO:0008270">
    <property type="term" value="F:zinc ion binding"/>
    <property type="evidence" value="ECO:0007669"/>
    <property type="project" value="InterPro"/>
</dbReference>
<dbReference type="Proteomes" id="UP000321250">
    <property type="component" value="Unassembled WGS sequence"/>
</dbReference>
<dbReference type="SUPFAM" id="SSF55486">
    <property type="entry name" value="Metalloproteases ('zincins'), catalytic domain"/>
    <property type="match status" value="1"/>
</dbReference>
<dbReference type="GO" id="GO:0070006">
    <property type="term" value="F:metalloaminopeptidase activity"/>
    <property type="evidence" value="ECO:0007669"/>
    <property type="project" value="TreeGrafter"/>
</dbReference>
<dbReference type="Gene3D" id="1.10.390.10">
    <property type="entry name" value="Neutral Protease Domain 2"/>
    <property type="match status" value="1"/>
</dbReference>
<comment type="caution">
    <text evidence="3">The sequence shown here is derived from an EMBL/GenBank/DDBJ whole genome shotgun (WGS) entry which is preliminary data.</text>
</comment>
<dbReference type="InterPro" id="IPR014782">
    <property type="entry name" value="Peptidase_M1_dom"/>
</dbReference>
<evidence type="ECO:0000313" key="3">
    <source>
        <dbReference type="EMBL" id="TXC70112.1"/>
    </source>
</evidence>
<accession>A0A5C6UBL7</accession>
<dbReference type="Gene3D" id="2.60.40.1730">
    <property type="entry name" value="tricorn interacting facor f3 domain"/>
    <property type="match status" value="1"/>
</dbReference>
<evidence type="ECO:0000313" key="4">
    <source>
        <dbReference type="Proteomes" id="UP000321250"/>
    </source>
</evidence>
<dbReference type="PANTHER" id="PTHR11533">
    <property type="entry name" value="PROTEASE M1 ZINC METALLOPROTEASE"/>
    <property type="match status" value="1"/>
</dbReference>
<feature type="signal peptide" evidence="1">
    <location>
        <begin position="1"/>
        <end position="16"/>
    </location>
</feature>
<dbReference type="InterPro" id="IPR042097">
    <property type="entry name" value="Aminopeptidase_N-like_N_sf"/>
</dbReference>
<dbReference type="AlphaFoldDB" id="A0A5C6UBL7"/>
<keyword evidence="1" id="KW-0732">Signal</keyword>
<protein>
    <submittedName>
        <fullName evidence="3">M1 family metallopeptidase</fullName>
    </submittedName>
</protein>
<dbReference type="EMBL" id="VOQR01000001">
    <property type="protein sequence ID" value="TXC70112.1"/>
    <property type="molecule type" value="Genomic_DNA"/>
</dbReference>
<evidence type="ECO:0000259" key="2">
    <source>
        <dbReference type="Pfam" id="PF01433"/>
    </source>
</evidence>
<dbReference type="GO" id="GO:0005737">
    <property type="term" value="C:cytoplasm"/>
    <property type="evidence" value="ECO:0007669"/>
    <property type="project" value="TreeGrafter"/>
</dbReference>
<dbReference type="Pfam" id="PF01433">
    <property type="entry name" value="Peptidase_M1"/>
    <property type="match status" value="1"/>
</dbReference>
<dbReference type="PANTHER" id="PTHR11533:SF174">
    <property type="entry name" value="PUROMYCIN-SENSITIVE AMINOPEPTIDASE-RELATED"/>
    <property type="match status" value="1"/>
</dbReference>
<dbReference type="GO" id="GO:0016020">
    <property type="term" value="C:membrane"/>
    <property type="evidence" value="ECO:0007669"/>
    <property type="project" value="TreeGrafter"/>
</dbReference>
<dbReference type="GO" id="GO:0043171">
    <property type="term" value="P:peptide catabolic process"/>
    <property type="evidence" value="ECO:0007669"/>
    <property type="project" value="TreeGrafter"/>
</dbReference>
<reference evidence="3 4" key="1">
    <citation type="journal article" date="2013" name="Antonie Van Leeuwenhoek">
        <title>Sphingomonas ginsenosidivorax sp. nov., with the ability to transform ginsenosides.</title>
        <authorList>
            <person name="Jin X.F."/>
            <person name="Kim J.K."/>
            <person name="Liu Q.M."/>
            <person name="Kang M.S."/>
            <person name="He D."/>
            <person name="Jin F.X."/>
            <person name="Kim S.C."/>
            <person name="Im W.T."/>
        </authorList>
    </citation>
    <scope>NUCLEOTIDE SEQUENCE [LARGE SCALE GENOMIC DNA]</scope>
    <source>
        <strain evidence="3 4">KHI67</strain>
    </source>
</reference>
<organism evidence="3 4">
    <name type="scientific">Sphingomonas ginsenosidivorax</name>
    <dbReference type="NCBI Taxonomy" id="862135"/>
    <lineage>
        <taxon>Bacteria</taxon>
        <taxon>Pseudomonadati</taxon>
        <taxon>Pseudomonadota</taxon>
        <taxon>Alphaproteobacteria</taxon>
        <taxon>Sphingomonadales</taxon>
        <taxon>Sphingomonadaceae</taxon>
        <taxon>Sphingomonas</taxon>
    </lineage>
</organism>
<dbReference type="CDD" id="cd09603">
    <property type="entry name" value="M1_APN_like"/>
    <property type="match status" value="1"/>
</dbReference>
<evidence type="ECO:0000256" key="1">
    <source>
        <dbReference type="SAM" id="SignalP"/>
    </source>
</evidence>
<keyword evidence="4" id="KW-1185">Reference proteome</keyword>
<dbReference type="InterPro" id="IPR027268">
    <property type="entry name" value="Peptidase_M4/M1_CTD_sf"/>
</dbReference>
<dbReference type="OrthoDB" id="100605at2"/>
<dbReference type="InterPro" id="IPR050344">
    <property type="entry name" value="Peptidase_M1_aminopeptidases"/>
</dbReference>